<feature type="compositionally biased region" description="Basic and acidic residues" evidence="1">
    <location>
        <begin position="68"/>
        <end position="77"/>
    </location>
</feature>
<protein>
    <submittedName>
        <fullName evidence="2">Uncharacterized protein</fullName>
    </submittedName>
</protein>
<name>A0AAV7NGX7_PLEWA</name>
<comment type="caution">
    <text evidence="2">The sequence shown here is derived from an EMBL/GenBank/DDBJ whole genome shotgun (WGS) entry which is preliminary data.</text>
</comment>
<evidence type="ECO:0000256" key="1">
    <source>
        <dbReference type="SAM" id="MobiDB-lite"/>
    </source>
</evidence>
<evidence type="ECO:0000313" key="2">
    <source>
        <dbReference type="EMBL" id="KAJ1113822.1"/>
    </source>
</evidence>
<accession>A0AAV7NGX7</accession>
<dbReference type="Proteomes" id="UP001066276">
    <property type="component" value="Chromosome 8"/>
</dbReference>
<dbReference type="EMBL" id="JANPWB010000012">
    <property type="protein sequence ID" value="KAJ1113822.1"/>
    <property type="molecule type" value="Genomic_DNA"/>
</dbReference>
<evidence type="ECO:0000313" key="3">
    <source>
        <dbReference type="Proteomes" id="UP001066276"/>
    </source>
</evidence>
<dbReference type="AlphaFoldDB" id="A0AAV7NGX7"/>
<gene>
    <name evidence="2" type="ORF">NDU88_002063</name>
</gene>
<feature type="region of interest" description="Disordered" evidence="1">
    <location>
        <begin position="57"/>
        <end position="137"/>
    </location>
</feature>
<proteinExistence type="predicted"/>
<organism evidence="2 3">
    <name type="scientific">Pleurodeles waltl</name>
    <name type="common">Iberian ribbed newt</name>
    <dbReference type="NCBI Taxonomy" id="8319"/>
    <lineage>
        <taxon>Eukaryota</taxon>
        <taxon>Metazoa</taxon>
        <taxon>Chordata</taxon>
        <taxon>Craniata</taxon>
        <taxon>Vertebrata</taxon>
        <taxon>Euteleostomi</taxon>
        <taxon>Amphibia</taxon>
        <taxon>Batrachia</taxon>
        <taxon>Caudata</taxon>
        <taxon>Salamandroidea</taxon>
        <taxon>Salamandridae</taxon>
        <taxon>Pleurodelinae</taxon>
        <taxon>Pleurodeles</taxon>
    </lineage>
</organism>
<keyword evidence="3" id="KW-1185">Reference proteome</keyword>
<sequence>MNAIQGLRSALEEQIETVSIDPNLLQADLRNVSEKVNTAETNIGTLQGNMASLKKQTATVRAEATAGKSREGKRYDTSGRGGAPIDPGDGPRGRRASTTHETQLEEDDTMYMSKVNPRGRPDRSSGGSPAEGLLRATGHKPFARELEFWDRDLPAFRNFAPTVDPRAWQEAGCSTLADLYPGETFHTFKAARDTFRLNQGQFLTYASIQHITREICISHDRRHAQDCAASTVA</sequence>
<reference evidence="2" key="1">
    <citation type="journal article" date="2022" name="bioRxiv">
        <title>Sequencing and chromosome-scale assembly of the giantPleurodeles waltlgenome.</title>
        <authorList>
            <person name="Brown T."/>
            <person name="Elewa A."/>
            <person name="Iarovenko S."/>
            <person name="Subramanian E."/>
            <person name="Araus A.J."/>
            <person name="Petzold A."/>
            <person name="Susuki M."/>
            <person name="Suzuki K.-i.T."/>
            <person name="Hayashi T."/>
            <person name="Toyoda A."/>
            <person name="Oliveira C."/>
            <person name="Osipova E."/>
            <person name="Leigh N.D."/>
            <person name="Simon A."/>
            <person name="Yun M.H."/>
        </authorList>
    </citation>
    <scope>NUCLEOTIDE SEQUENCE</scope>
    <source>
        <strain evidence="2">20211129_DDA</strain>
        <tissue evidence="2">Liver</tissue>
    </source>
</reference>